<keyword evidence="7" id="KW-1185">Reference proteome</keyword>
<evidence type="ECO:0000256" key="2">
    <source>
        <dbReference type="ARBA" id="ARBA00023002"/>
    </source>
</evidence>
<dbReference type="InterPro" id="IPR008922">
    <property type="entry name" value="Di-copper_centre_dom_sf"/>
</dbReference>
<evidence type="ECO:0000259" key="4">
    <source>
        <dbReference type="PROSITE" id="PS00497"/>
    </source>
</evidence>
<keyword evidence="1" id="KW-0479">Metal-binding</keyword>
<keyword evidence="2" id="KW-0560">Oxidoreductase</keyword>
<accession>A0A3N4IEP2</accession>
<evidence type="ECO:0000256" key="3">
    <source>
        <dbReference type="SAM" id="SignalP"/>
    </source>
</evidence>
<dbReference type="SUPFAM" id="SSF48056">
    <property type="entry name" value="Di-copper centre-containing domain"/>
    <property type="match status" value="1"/>
</dbReference>
<evidence type="ECO:0000313" key="7">
    <source>
        <dbReference type="Proteomes" id="UP000275078"/>
    </source>
</evidence>
<feature type="chain" id="PRO_5018274467" evidence="3">
    <location>
        <begin position="22"/>
        <end position="424"/>
    </location>
</feature>
<proteinExistence type="predicted"/>
<feature type="domain" description="Tyrosinase copper-binding" evidence="4">
    <location>
        <begin position="147"/>
        <end position="164"/>
    </location>
</feature>
<dbReference type="STRING" id="1160509.A0A3N4IEP2"/>
<dbReference type="PANTHER" id="PTHR11474">
    <property type="entry name" value="TYROSINASE FAMILY MEMBER"/>
    <property type="match status" value="1"/>
</dbReference>
<dbReference type="InterPro" id="IPR002227">
    <property type="entry name" value="Tyrosinase_Cu-bd"/>
</dbReference>
<dbReference type="GO" id="GO:0046872">
    <property type="term" value="F:metal ion binding"/>
    <property type="evidence" value="ECO:0007669"/>
    <property type="project" value="UniProtKB-KW"/>
</dbReference>
<dbReference type="PRINTS" id="PR00092">
    <property type="entry name" value="TYROSINASE"/>
</dbReference>
<dbReference type="Pfam" id="PF00264">
    <property type="entry name" value="Tyrosinase"/>
    <property type="match status" value="1"/>
</dbReference>
<feature type="signal peptide" evidence="3">
    <location>
        <begin position="1"/>
        <end position="21"/>
    </location>
</feature>
<dbReference type="PANTHER" id="PTHR11474:SF125">
    <property type="entry name" value="N-ACETYL-6-HYDROXYTRYPTOPHAN OXIDASE IVOB-RELATED"/>
    <property type="match status" value="1"/>
</dbReference>
<reference evidence="6 7" key="1">
    <citation type="journal article" date="2018" name="Nat. Ecol. Evol.">
        <title>Pezizomycetes genomes reveal the molecular basis of ectomycorrhizal truffle lifestyle.</title>
        <authorList>
            <person name="Murat C."/>
            <person name="Payen T."/>
            <person name="Noel B."/>
            <person name="Kuo A."/>
            <person name="Morin E."/>
            <person name="Chen J."/>
            <person name="Kohler A."/>
            <person name="Krizsan K."/>
            <person name="Balestrini R."/>
            <person name="Da Silva C."/>
            <person name="Montanini B."/>
            <person name="Hainaut M."/>
            <person name="Levati E."/>
            <person name="Barry K.W."/>
            <person name="Belfiori B."/>
            <person name="Cichocki N."/>
            <person name="Clum A."/>
            <person name="Dockter R.B."/>
            <person name="Fauchery L."/>
            <person name="Guy J."/>
            <person name="Iotti M."/>
            <person name="Le Tacon F."/>
            <person name="Lindquist E.A."/>
            <person name="Lipzen A."/>
            <person name="Malagnac F."/>
            <person name="Mello A."/>
            <person name="Molinier V."/>
            <person name="Miyauchi S."/>
            <person name="Poulain J."/>
            <person name="Riccioni C."/>
            <person name="Rubini A."/>
            <person name="Sitrit Y."/>
            <person name="Splivallo R."/>
            <person name="Traeger S."/>
            <person name="Wang M."/>
            <person name="Zifcakova L."/>
            <person name="Wipf D."/>
            <person name="Zambonelli A."/>
            <person name="Paolocci F."/>
            <person name="Nowrousian M."/>
            <person name="Ottonello S."/>
            <person name="Baldrian P."/>
            <person name="Spatafora J.W."/>
            <person name="Henrissat B."/>
            <person name="Nagy L.G."/>
            <person name="Aury J.M."/>
            <person name="Wincker P."/>
            <person name="Grigoriev I.V."/>
            <person name="Bonfante P."/>
            <person name="Martin F.M."/>
        </authorList>
    </citation>
    <scope>NUCLEOTIDE SEQUENCE [LARGE SCALE GENOMIC DNA]</scope>
    <source>
        <strain evidence="6 7">RN42</strain>
    </source>
</reference>
<keyword evidence="3" id="KW-0732">Signal</keyword>
<dbReference type="OrthoDB" id="6132182at2759"/>
<dbReference type="InterPro" id="IPR050316">
    <property type="entry name" value="Tyrosinase/Hemocyanin"/>
</dbReference>
<feature type="domain" description="Tyrosinase copper-binding" evidence="5">
    <location>
        <begin position="345"/>
        <end position="356"/>
    </location>
</feature>
<dbReference type="Gene3D" id="1.10.1280.10">
    <property type="entry name" value="Di-copper center containing domain from catechol oxidase"/>
    <property type="match status" value="1"/>
</dbReference>
<dbReference type="EMBL" id="ML119661">
    <property type="protein sequence ID" value="RPA83917.1"/>
    <property type="molecule type" value="Genomic_DNA"/>
</dbReference>
<organism evidence="6 7">
    <name type="scientific">Ascobolus immersus RN42</name>
    <dbReference type="NCBI Taxonomy" id="1160509"/>
    <lineage>
        <taxon>Eukaryota</taxon>
        <taxon>Fungi</taxon>
        <taxon>Dikarya</taxon>
        <taxon>Ascomycota</taxon>
        <taxon>Pezizomycotina</taxon>
        <taxon>Pezizomycetes</taxon>
        <taxon>Pezizales</taxon>
        <taxon>Ascobolaceae</taxon>
        <taxon>Ascobolus</taxon>
    </lineage>
</organism>
<name>A0A3N4IEP2_ASCIM</name>
<dbReference type="AlphaFoldDB" id="A0A3N4IEP2"/>
<evidence type="ECO:0000256" key="1">
    <source>
        <dbReference type="ARBA" id="ARBA00022723"/>
    </source>
</evidence>
<dbReference type="PROSITE" id="PS00497">
    <property type="entry name" value="TYROSINASE_1"/>
    <property type="match status" value="1"/>
</dbReference>
<dbReference type="Proteomes" id="UP000275078">
    <property type="component" value="Unassembled WGS sequence"/>
</dbReference>
<dbReference type="PROSITE" id="PS00498">
    <property type="entry name" value="TYROSINASE_2"/>
    <property type="match status" value="1"/>
</dbReference>
<gene>
    <name evidence="6" type="ORF">BJ508DRAFT_359961</name>
</gene>
<dbReference type="GO" id="GO:0016491">
    <property type="term" value="F:oxidoreductase activity"/>
    <property type="evidence" value="ECO:0007669"/>
    <property type="project" value="UniProtKB-KW"/>
</dbReference>
<protein>
    <submittedName>
        <fullName evidence="6">Di-copper centre-containing protein</fullName>
    </submittedName>
</protein>
<evidence type="ECO:0000313" key="6">
    <source>
        <dbReference type="EMBL" id="RPA83917.1"/>
    </source>
</evidence>
<evidence type="ECO:0000259" key="5">
    <source>
        <dbReference type="PROSITE" id="PS00498"/>
    </source>
</evidence>
<sequence>MLSKWLFTTAVAVSSLAVAVAQPQGKLDLDASGPTINLLKDGLPPYDKSKDTDGLLKATYDAVEKLIKDEKKNTGKATGGKKGCDLTKVKIRPEWNALSNKAKKKYTAAINCLHSKPSRYDPVEVPGAKTRYDDFVAVHIIQTQRIHATANFLHWHRYFLYLFEAALKEECGYNGPFPYWHWPISANKPYPSHVFNDGEFGLSGDGEYVPHNLNGTPLGGGLIMMPMEPNGGGCVTTGPFANFTVNLGPIIPTLDLVPPVTVGGKSAVAHNPRCLRRAISAHAAKTWTTTPNVLDLLFNPAYSSIGPFQARLQGDFPGGHAGLHAGGHFTIGGDPGGDLYSAPGDPAFWVHHTQVDRIWWLWQLLDPSGARFNQVAGTLTMLNNPPSRNGTLEDIIEMGAVSDVTYKMKELISTTDGPLCYIYL</sequence>